<evidence type="ECO:0000256" key="6">
    <source>
        <dbReference type="ARBA" id="ARBA00023004"/>
    </source>
</evidence>
<keyword evidence="7 9" id="KW-0503">Monooxygenase</keyword>
<evidence type="ECO:0000256" key="8">
    <source>
        <dbReference type="PIRSR" id="PIRSR602401-1"/>
    </source>
</evidence>
<evidence type="ECO:0000256" key="1">
    <source>
        <dbReference type="ARBA" id="ARBA00001971"/>
    </source>
</evidence>
<dbReference type="PRINTS" id="PR00385">
    <property type="entry name" value="P450"/>
</dbReference>
<dbReference type="InterPro" id="IPR001128">
    <property type="entry name" value="Cyt_P450"/>
</dbReference>
<keyword evidence="4 8" id="KW-0479">Metal-binding</keyword>
<sequence>MFSVPLILVFSSLVALLTYCYAKYARLYALAGRFGGPPALPIIGNALTFLNIEAHEFVSRCLEMGEKYGKTYRLWLGPQLNIIVHDPHDVEVLLSSNKLAVKADQYRYMKCWMHDGLLLSHGRKYQQRRKLVSPTFHYKMLDNFLSCFQEHSLELVQQMRGLCMEGSPFELRHFLGLCMLDTICDTAMGVQLQTQRNADSEYVKALNSLMAILHLRMYDMKYYFDFIFRCTAKAKEAERALAIINSYAEKVILQRRKELTHAPEQAQLETQGPSVGLKRKQTLLDILLNSTVDGKSLSNVDIREEVHTFMFAGHDTLSSALMFFFYCICRNPEWQQKCYEEICSVFGIEIGAVAMSREHLDRLYYVDLCIKEALRMYPPVALIGRKVLEETKINDHLIPAGTNIGFSPYVFGRQSEVFAEPNAFKPERFETVACENNSKLNPYIFTSFSAGPRSCVGQKYAILQMKVSIVNILLSFDLTFVGDATYELKLSNELTMRTKDPLMFTIRARDKKV</sequence>
<dbReference type="Gene3D" id="1.10.630.10">
    <property type="entry name" value="Cytochrome P450"/>
    <property type="match status" value="1"/>
</dbReference>
<accession>A0A6I9W4Q4</accession>
<dbReference type="Pfam" id="PF00067">
    <property type="entry name" value="p450"/>
    <property type="match status" value="1"/>
</dbReference>
<keyword evidence="6 8" id="KW-0408">Iron</keyword>
<dbReference type="InterPro" id="IPR036396">
    <property type="entry name" value="Cyt_P450_sf"/>
</dbReference>
<dbReference type="GO" id="GO:0016705">
    <property type="term" value="F:oxidoreductase activity, acting on paired donors, with incorporation or reduction of molecular oxygen"/>
    <property type="evidence" value="ECO:0007669"/>
    <property type="project" value="InterPro"/>
</dbReference>
<evidence type="ECO:0000256" key="4">
    <source>
        <dbReference type="ARBA" id="ARBA00022723"/>
    </source>
</evidence>
<dbReference type="KEGG" id="bdr:105232013"/>
<dbReference type="PANTHER" id="PTHR24291:SF203">
    <property type="entry name" value="CYTOCHROME P450 4D1-RELATED"/>
    <property type="match status" value="1"/>
</dbReference>
<evidence type="ECO:0000256" key="9">
    <source>
        <dbReference type="RuleBase" id="RU000461"/>
    </source>
</evidence>
<keyword evidence="5 9" id="KW-0560">Oxidoreductase</keyword>
<name>A0A6I9W4Q4_BACDO</name>
<dbReference type="InterPro" id="IPR017972">
    <property type="entry name" value="Cyt_P450_CS"/>
</dbReference>
<dbReference type="FunCoup" id="A0A6I9W4Q4">
    <property type="interactions" value="10"/>
</dbReference>
<dbReference type="PRINTS" id="PR00463">
    <property type="entry name" value="EP450I"/>
</dbReference>
<evidence type="ECO:0000256" key="3">
    <source>
        <dbReference type="ARBA" id="ARBA00022617"/>
    </source>
</evidence>
<dbReference type="OrthoDB" id="1470350at2759"/>
<protein>
    <submittedName>
        <fullName evidence="11">Cytochrome P450 4d1</fullName>
    </submittedName>
</protein>
<keyword evidence="3 8" id="KW-0349">Heme</keyword>
<evidence type="ECO:0000256" key="2">
    <source>
        <dbReference type="ARBA" id="ARBA00010617"/>
    </source>
</evidence>
<proteinExistence type="inferred from homology"/>
<dbReference type="Proteomes" id="UP001652620">
    <property type="component" value="Chromosome 4"/>
</dbReference>
<dbReference type="PANTHER" id="PTHR24291">
    <property type="entry name" value="CYTOCHROME P450 FAMILY 4"/>
    <property type="match status" value="1"/>
</dbReference>
<dbReference type="CDD" id="cd20628">
    <property type="entry name" value="CYP4"/>
    <property type="match status" value="1"/>
</dbReference>
<dbReference type="PROSITE" id="PS00086">
    <property type="entry name" value="CYTOCHROME_P450"/>
    <property type="match status" value="1"/>
</dbReference>
<comment type="cofactor">
    <cofactor evidence="1 8">
        <name>heme</name>
        <dbReference type="ChEBI" id="CHEBI:30413"/>
    </cofactor>
</comment>
<dbReference type="InterPro" id="IPR050196">
    <property type="entry name" value="Cytochrome_P450_Monoox"/>
</dbReference>
<dbReference type="InterPro" id="IPR002401">
    <property type="entry name" value="Cyt_P450_E_grp-I"/>
</dbReference>
<evidence type="ECO:0000313" key="11">
    <source>
        <dbReference type="RefSeq" id="XP_011211871.2"/>
    </source>
</evidence>
<dbReference type="RefSeq" id="XP_011211871.2">
    <property type="nucleotide sequence ID" value="XM_011213569.2"/>
</dbReference>
<dbReference type="GO" id="GO:0005506">
    <property type="term" value="F:iron ion binding"/>
    <property type="evidence" value="ECO:0007669"/>
    <property type="project" value="InterPro"/>
</dbReference>
<keyword evidence="10" id="KW-1185">Reference proteome</keyword>
<dbReference type="GeneID" id="105232013"/>
<gene>
    <name evidence="11" type="primary">LOC105232013</name>
</gene>
<feature type="binding site" description="axial binding residue" evidence="8">
    <location>
        <position position="455"/>
    </location>
    <ligand>
        <name>heme</name>
        <dbReference type="ChEBI" id="CHEBI:30413"/>
    </ligand>
    <ligandPart>
        <name>Fe</name>
        <dbReference type="ChEBI" id="CHEBI:18248"/>
    </ligandPart>
</feature>
<organism evidence="10 11">
    <name type="scientific">Bactrocera dorsalis</name>
    <name type="common">Oriental fruit fly</name>
    <name type="synonym">Dacus dorsalis</name>
    <dbReference type="NCBI Taxonomy" id="27457"/>
    <lineage>
        <taxon>Eukaryota</taxon>
        <taxon>Metazoa</taxon>
        <taxon>Ecdysozoa</taxon>
        <taxon>Arthropoda</taxon>
        <taxon>Hexapoda</taxon>
        <taxon>Insecta</taxon>
        <taxon>Pterygota</taxon>
        <taxon>Neoptera</taxon>
        <taxon>Endopterygota</taxon>
        <taxon>Diptera</taxon>
        <taxon>Brachycera</taxon>
        <taxon>Muscomorpha</taxon>
        <taxon>Tephritoidea</taxon>
        <taxon>Tephritidae</taxon>
        <taxon>Bactrocera</taxon>
        <taxon>Bactrocera</taxon>
    </lineage>
</organism>
<comment type="similarity">
    <text evidence="2 9">Belongs to the cytochrome P450 family.</text>
</comment>
<dbReference type="GO" id="GO:0004497">
    <property type="term" value="F:monooxygenase activity"/>
    <property type="evidence" value="ECO:0007669"/>
    <property type="project" value="UniProtKB-KW"/>
</dbReference>
<dbReference type="InParanoid" id="A0A6I9W4Q4"/>
<evidence type="ECO:0000256" key="7">
    <source>
        <dbReference type="ARBA" id="ARBA00023033"/>
    </source>
</evidence>
<dbReference type="SUPFAM" id="SSF48264">
    <property type="entry name" value="Cytochrome P450"/>
    <property type="match status" value="1"/>
</dbReference>
<dbReference type="AlphaFoldDB" id="A0A6I9W4Q4"/>
<reference evidence="11" key="1">
    <citation type="submission" date="2025-08" db="UniProtKB">
        <authorList>
            <consortium name="RefSeq"/>
        </authorList>
    </citation>
    <scope>IDENTIFICATION</scope>
    <source>
        <tissue evidence="11">Adult</tissue>
    </source>
</reference>
<evidence type="ECO:0000256" key="5">
    <source>
        <dbReference type="ARBA" id="ARBA00023002"/>
    </source>
</evidence>
<dbReference type="GO" id="GO:0020037">
    <property type="term" value="F:heme binding"/>
    <property type="evidence" value="ECO:0007669"/>
    <property type="project" value="InterPro"/>
</dbReference>
<evidence type="ECO:0000313" key="10">
    <source>
        <dbReference type="Proteomes" id="UP001652620"/>
    </source>
</evidence>